<dbReference type="InterPro" id="IPR036922">
    <property type="entry name" value="Rieske_2Fe-2S_sf"/>
</dbReference>
<evidence type="ECO:0000256" key="2">
    <source>
        <dbReference type="ARBA" id="ARBA00022714"/>
    </source>
</evidence>
<accession>A0A0M4LF71</accession>
<dbReference type="GO" id="GO:0005506">
    <property type="term" value="F:iron ion binding"/>
    <property type="evidence" value="ECO:0007669"/>
    <property type="project" value="InterPro"/>
</dbReference>
<dbReference type="PANTHER" id="PTHR43756">
    <property type="entry name" value="CHOLINE MONOOXYGENASE, CHLOROPLASTIC"/>
    <property type="match status" value="1"/>
</dbReference>
<dbReference type="OrthoDB" id="9769355at2"/>
<comment type="cofactor">
    <cofactor evidence="1">
        <name>Fe cation</name>
        <dbReference type="ChEBI" id="CHEBI:24875"/>
    </cofactor>
</comment>
<dbReference type="PRINTS" id="PR00090">
    <property type="entry name" value="RNGDIOXGNASE"/>
</dbReference>
<evidence type="ECO:0000313" key="10">
    <source>
        <dbReference type="Proteomes" id="UP000068905"/>
    </source>
</evidence>
<dbReference type="InterPro" id="IPR001663">
    <property type="entry name" value="Rng_hydr_dOase-A"/>
</dbReference>
<evidence type="ECO:0000256" key="6">
    <source>
        <dbReference type="ARBA" id="ARBA00023014"/>
    </source>
</evidence>
<dbReference type="Gene3D" id="2.102.10.10">
    <property type="entry name" value="Rieske [2Fe-2S] iron-sulphur domain"/>
    <property type="match status" value="1"/>
</dbReference>
<keyword evidence="6" id="KW-0411">Iron-sulfur</keyword>
<gene>
    <name evidence="9" type="ORF">W908_08370</name>
</gene>
<dbReference type="InterPro" id="IPR015881">
    <property type="entry name" value="ARHD_Rieske_2Fe_2S"/>
</dbReference>
<reference evidence="9 10" key="1">
    <citation type="journal article" date="2015" name="Genome Announc.">
        <title>Genome Sequence of 'Candidatus Thioglobus singularis' Strain PS1, a Mixotroph from the SUP05 Clade of Marine Gammaproteobacteria.</title>
        <authorList>
            <person name="Marshall K.T."/>
            <person name="Morris R.M."/>
        </authorList>
    </citation>
    <scope>NUCLEOTIDE SEQUENCE [LARGE SCALE GENOMIC DNA]</scope>
    <source>
        <strain evidence="9 10">PS1</strain>
    </source>
</reference>
<keyword evidence="2" id="KW-0001">2Fe-2S</keyword>
<evidence type="ECO:0000313" key="9">
    <source>
        <dbReference type="EMBL" id="ALE02807.1"/>
    </source>
</evidence>
<dbReference type="GO" id="GO:0051537">
    <property type="term" value="F:2 iron, 2 sulfur cluster binding"/>
    <property type="evidence" value="ECO:0007669"/>
    <property type="project" value="UniProtKB-KW"/>
</dbReference>
<dbReference type="CDD" id="cd03469">
    <property type="entry name" value="Rieske_RO_Alpha_N"/>
    <property type="match status" value="1"/>
</dbReference>
<evidence type="ECO:0000259" key="8">
    <source>
        <dbReference type="PROSITE" id="PS51296"/>
    </source>
</evidence>
<proteinExistence type="predicted"/>
<dbReference type="InterPro" id="IPR017941">
    <property type="entry name" value="Rieske_2Fe-2S"/>
</dbReference>
<keyword evidence="4" id="KW-0560">Oxidoreductase</keyword>
<keyword evidence="5" id="KW-0408">Iron</keyword>
<dbReference type="PROSITE" id="PS00570">
    <property type="entry name" value="RING_HYDROXYL_ALPHA"/>
    <property type="match status" value="1"/>
</dbReference>
<keyword evidence="7" id="KW-0520">NAD</keyword>
<name>A0A0M4LF71_9GAMM</name>
<dbReference type="SUPFAM" id="SSF50022">
    <property type="entry name" value="ISP domain"/>
    <property type="match status" value="1"/>
</dbReference>
<dbReference type="PROSITE" id="PS51296">
    <property type="entry name" value="RIESKE"/>
    <property type="match status" value="1"/>
</dbReference>
<feature type="domain" description="Rieske" evidence="8">
    <location>
        <begin position="44"/>
        <end position="151"/>
    </location>
</feature>
<evidence type="ECO:0000256" key="7">
    <source>
        <dbReference type="ARBA" id="ARBA00023027"/>
    </source>
</evidence>
<keyword evidence="3" id="KW-0479">Metal-binding</keyword>
<evidence type="ECO:0000256" key="3">
    <source>
        <dbReference type="ARBA" id="ARBA00022723"/>
    </source>
</evidence>
<evidence type="ECO:0000256" key="4">
    <source>
        <dbReference type="ARBA" id="ARBA00023002"/>
    </source>
</evidence>
<organism evidence="9 10">
    <name type="scientific">Candidatus Pseudothioglobus singularis PS1</name>
    <dbReference type="NCBI Taxonomy" id="1125411"/>
    <lineage>
        <taxon>Bacteria</taxon>
        <taxon>Pseudomonadati</taxon>
        <taxon>Pseudomonadota</taxon>
        <taxon>Gammaproteobacteria</taxon>
        <taxon>Candidatus Pseudothioglobaceae</taxon>
        <taxon>Candidatus Pseudothioglobus</taxon>
    </lineage>
</organism>
<dbReference type="Proteomes" id="UP000068905">
    <property type="component" value="Chromosome"/>
</dbReference>
<dbReference type="CDD" id="cd00680">
    <property type="entry name" value="RHO_alpha_C"/>
    <property type="match status" value="1"/>
</dbReference>
<evidence type="ECO:0000256" key="1">
    <source>
        <dbReference type="ARBA" id="ARBA00001962"/>
    </source>
</evidence>
<dbReference type="GO" id="GO:0016491">
    <property type="term" value="F:oxidoreductase activity"/>
    <property type="evidence" value="ECO:0007669"/>
    <property type="project" value="UniProtKB-KW"/>
</dbReference>
<evidence type="ECO:0000256" key="5">
    <source>
        <dbReference type="ARBA" id="ARBA00023004"/>
    </source>
</evidence>
<sequence length="375" mass="43110">MKKLLERIKLCKLPPPQRRSLPYECYWEDSILTQEQERIFSNQWLGLGRSDRLENPGEYEVFELCGQALVLIRNQDKELRLYANTCRHRGAKLLDGTGQCQAISCPFHGWTYSLDGNLMHAKTMAENPSFDFEEHSLIEYKLKELQGFLFVFLGNKPTDLSKQLGNFSELHQPWSMNELVTTRRATFEVQCNWKAFLDVFNEYYHLNNVHPTSIDNLYNKPEEADKTTGDFASQFGFTAGTGALLEVDQINALPIMENLEAPWSLGARYSWIFPNMTFAASQEAIWVYEASPITSMSCRIRQSICFPKNTTTLPGFKEKSQSYYQRLDDALDEDIVALENQQKGLNKSTSLQGQFSTLMEANVATFSEWYANKII</sequence>
<dbReference type="InterPro" id="IPR015879">
    <property type="entry name" value="Ring_hydroxy_dOase_asu_C_dom"/>
</dbReference>
<dbReference type="Gene3D" id="3.90.380.10">
    <property type="entry name" value="Naphthalene 1,2-dioxygenase Alpha Subunit, Chain A, domain 1"/>
    <property type="match status" value="2"/>
</dbReference>
<keyword evidence="10" id="KW-1185">Reference proteome</keyword>
<dbReference type="Pfam" id="PF00848">
    <property type="entry name" value="Ring_hydroxyl_A"/>
    <property type="match status" value="1"/>
</dbReference>
<dbReference type="STRING" id="1125411.W908_08370"/>
<dbReference type="AlphaFoldDB" id="A0A0M4LF71"/>
<dbReference type="KEGG" id="tsn:W908_08370"/>
<dbReference type="Pfam" id="PF00355">
    <property type="entry name" value="Rieske"/>
    <property type="match status" value="1"/>
</dbReference>
<dbReference type="PANTHER" id="PTHR43756:SF5">
    <property type="entry name" value="CHOLINE MONOOXYGENASE, CHLOROPLASTIC"/>
    <property type="match status" value="1"/>
</dbReference>
<dbReference type="SUPFAM" id="SSF55961">
    <property type="entry name" value="Bet v1-like"/>
    <property type="match status" value="1"/>
</dbReference>
<dbReference type="RefSeq" id="WP_053820699.1">
    <property type="nucleotide sequence ID" value="NZ_CP006911.1"/>
</dbReference>
<protein>
    <recommendedName>
        <fullName evidence="8">Rieske domain-containing protein</fullName>
    </recommendedName>
</protein>
<dbReference type="EMBL" id="CP006911">
    <property type="protein sequence ID" value="ALE02807.1"/>
    <property type="molecule type" value="Genomic_DNA"/>
</dbReference>